<evidence type="ECO:0000313" key="7">
    <source>
        <dbReference type="Proteomes" id="UP001472866"/>
    </source>
</evidence>
<evidence type="ECO:0000313" key="6">
    <source>
        <dbReference type="EMBL" id="WZN63927.1"/>
    </source>
</evidence>
<keyword evidence="1 2" id="KW-0371">Homeobox</keyword>
<dbReference type="Pfam" id="PF00046">
    <property type="entry name" value="Homeodomain"/>
    <property type="match status" value="1"/>
</dbReference>
<dbReference type="SUPFAM" id="SSF46689">
    <property type="entry name" value="Homeodomain-like"/>
    <property type="match status" value="1"/>
</dbReference>
<evidence type="ECO:0000256" key="1">
    <source>
        <dbReference type="PROSITE-ProRule" id="PRU00108"/>
    </source>
</evidence>
<dbReference type="InterPro" id="IPR001356">
    <property type="entry name" value="HD"/>
</dbReference>
<feature type="region of interest" description="Disordered" evidence="3">
    <location>
        <begin position="86"/>
        <end position="133"/>
    </location>
</feature>
<dbReference type="SMART" id="SM00389">
    <property type="entry name" value="HOX"/>
    <property type="match status" value="1"/>
</dbReference>
<comment type="subcellular location">
    <subcellularLocation>
        <location evidence="1 2">Nucleus</location>
    </subcellularLocation>
</comment>
<feature type="domain" description="Cyclic nucleotide-binding" evidence="4">
    <location>
        <begin position="289"/>
        <end position="388"/>
    </location>
</feature>
<dbReference type="CDD" id="cd00086">
    <property type="entry name" value="homeodomain"/>
    <property type="match status" value="1"/>
</dbReference>
<proteinExistence type="predicted"/>
<evidence type="ECO:0000256" key="3">
    <source>
        <dbReference type="SAM" id="MobiDB-lite"/>
    </source>
</evidence>
<dbReference type="InterPro" id="IPR018490">
    <property type="entry name" value="cNMP-bd_dom_sf"/>
</dbReference>
<dbReference type="Gene3D" id="1.10.10.60">
    <property type="entry name" value="Homeodomain-like"/>
    <property type="match status" value="1"/>
</dbReference>
<feature type="compositionally biased region" description="Polar residues" evidence="3">
    <location>
        <begin position="122"/>
        <end position="133"/>
    </location>
</feature>
<keyword evidence="1 2" id="KW-0238">DNA-binding</keyword>
<dbReference type="Proteomes" id="UP001472866">
    <property type="component" value="Chromosome 08"/>
</dbReference>
<keyword evidence="1 2" id="KW-0539">Nucleus</keyword>
<dbReference type="PANTHER" id="PTHR23011">
    <property type="entry name" value="CYCLIC NUCLEOTIDE-BINDING DOMAIN CONTAINING PROTEIN"/>
    <property type="match status" value="1"/>
</dbReference>
<gene>
    <name evidence="6" type="ORF">HKI87_08g54800</name>
</gene>
<dbReference type="PROSITE" id="PS00889">
    <property type="entry name" value="CNMP_BINDING_2"/>
    <property type="match status" value="1"/>
</dbReference>
<feature type="compositionally biased region" description="Low complexity" evidence="3">
    <location>
        <begin position="105"/>
        <end position="118"/>
    </location>
</feature>
<feature type="DNA-binding region" description="Homeobox" evidence="1">
    <location>
        <begin position="11"/>
        <end position="88"/>
    </location>
</feature>
<evidence type="ECO:0000256" key="2">
    <source>
        <dbReference type="RuleBase" id="RU000682"/>
    </source>
</evidence>
<dbReference type="InterPro" id="IPR009057">
    <property type="entry name" value="Homeodomain-like_sf"/>
</dbReference>
<dbReference type="InterPro" id="IPR000595">
    <property type="entry name" value="cNMP-bd_dom"/>
</dbReference>
<reference evidence="6 7" key="1">
    <citation type="submission" date="2024-03" db="EMBL/GenBank/DDBJ databases">
        <title>Complete genome sequence of the green alga Chloropicon roscoffensis RCC1871.</title>
        <authorList>
            <person name="Lemieux C."/>
            <person name="Pombert J.-F."/>
            <person name="Otis C."/>
            <person name="Turmel M."/>
        </authorList>
    </citation>
    <scope>NUCLEOTIDE SEQUENCE [LARGE SCALE GENOMIC DNA]</scope>
    <source>
        <strain evidence="6 7">RCC1871</strain>
    </source>
</reference>
<keyword evidence="7" id="KW-1185">Reference proteome</keyword>
<sequence>MSKVASKVAKVRKRVNRFDEFEKGLLEEKFKANNTPSTENCQEIAKLINDNRKEKSKASEQNGPFFVLTAKQIKFWFDHRRRLQNHGTYKPLRPGSRSTKKAADSSKGSSRTSSGAKADYASQRSPAGVSTASPFVGVPRGPILVGQPVASTSAASADAKAVSPQMTNLPAWMQSMTLLPLMSTMVYKSYEPNTVIIKSGDLSDDLYFLLKGSVKVIDYNNNEVAQLGEGMFFGEMGVIDRGPRTATVVTVDHCQVFVMSGEVARDMLQCEPTVSKDVVDQATDRLLALFKVSESCPASKLIGANILKYCVFKKDCVVLREGEYTDDFYFLVQGSVTVTKQGSYISKLDSGSFFGEMGALCSNARTATITCTEDCEVFKLSGEILRMLSKDDDALKNGVGETLRNVVFARAYDTMMALTDNSVRPQTADVAVSNTAMTSDLKMALFQLLKCIHNVSVSV</sequence>
<dbReference type="AlphaFoldDB" id="A0AAX4PCI2"/>
<dbReference type="PROSITE" id="PS50071">
    <property type="entry name" value="HOMEOBOX_2"/>
    <property type="match status" value="1"/>
</dbReference>
<dbReference type="SMART" id="SM00100">
    <property type="entry name" value="cNMP"/>
    <property type="match status" value="2"/>
</dbReference>
<dbReference type="Pfam" id="PF00027">
    <property type="entry name" value="cNMP_binding"/>
    <property type="match status" value="2"/>
</dbReference>
<dbReference type="GO" id="GO:0005634">
    <property type="term" value="C:nucleus"/>
    <property type="evidence" value="ECO:0007669"/>
    <property type="project" value="UniProtKB-SubCell"/>
</dbReference>
<dbReference type="InterPro" id="IPR018488">
    <property type="entry name" value="cNMP-bd_CS"/>
</dbReference>
<dbReference type="PANTHER" id="PTHR23011:SF28">
    <property type="entry name" value="CYCLIC NUCLEOTIDE-BINDING DOMAIN CONTAINING PROTEIN"/>
    <property type="match status" value="1"/>
</dbReference>
<dbReference type="SUPFAM" id="SSF51206">
    <property type="entry name" value="cAMP-binding domain-like"/>
    <property type="match status" value="2"/>
</dbReference>
<protein>
    <submittedName>
        <fullName evidence="6">Cyclic nucleotide-binding domain-containing protein</fullName>
    </submittedName>
</protein>
<feature type="domain" description="Homeobox" evidence="5">
    <location>
        <begin position="9"/>
        <end position="87"/>
    </location>
</feature>
<name>A0AAX4PCI2_9CHLO</name>
<evidence type="ECO:0000259" key="5">
    <source>
        <dbReference type="PROSITE" id="PS50071"/>
    </source>
</evidence>
<dbReference type="GO" id="GO:0003677">
    <property type="term" value="F:DNA binding"/>
    <property type="evidence" value="ECO:0007669"/>
    <property type="project" value="UniProtKB-UniRule"/>
</dbReference>
<dbReference type="InterPro" id="IPR014710">
    <property type="entry name" value="RmlC-like_jellyroll"/>
</dbReference>
<evidence type="ECO:0000259" key="4">
    <source>
        <dbReference type="PROSITE" id="PS50042"/>
    </source>
</evidence>
<dbReference type="Gene3D" id="2.60.120.10">
    <property type="entry name" value="Jelly Rolls"/>
    <property type="match status" value="2"/>
</dbReference>
<dbReference type="EMBL" id="CP151508">
    <property type="protein sequence ID" value="WZN63927.1"/>
    <property type="molecule type" value="Genomic_DNA"/>
</dbReference>
<accession>A0AAX4PCI2</accession>
<dbReference type="CDD" id="cd00038">
    <property type="entry name" value="CAP_ED"/>
    <property type="match status" value="2"/>
</dbReference>
<organism evidence="6 7">
    <name type="scientific">Chloropicon roscoffensis</name>
    <dbReference type="NCBI Taxonomy" id="1461544"/>
    <lineage>
        <taxon>Eukaryota</taxon>
        <taxon>Viridiplantae</taxon>
        <taxon>Chlorophyta</taxon>
        <taxon>Chloropicophyceae</taxon>
        <taxon>Chloropicales</taxon>
        <taxon>Chloropicaceae</taxon>
        <taxon>Chloropicon</taxon>
    </lineage>
</organism>
<dbReference type="PROSITE" id="PS50042">
    <property type="entry name" value="CNMP_BINDING_3"/>
    <property type="match status" value="2"/>
</dbReference>
<feature type="domain" description="Cyclic nucleotide-binding" evidence="4">
    <location>
        <begin position="169"/>
        <end position="285"/>
    </location>
</feature>